<dbReference type="OrthoDB" id="120976at2759"/>
<organism evidence="1 2">
    <name type="scientific">Gigaspora margarita</name>
    <dbReference type="NCBI Taxonomy" id="4874"/>
    <lineage>
        <taxon>Eukaryota</taxon>
        <taxon>Fungi</taxon>
        <taxon>Fungi incertae sedis</taxon>
        <taxon>Mucoromycota</taxon>
        <taxon>Glomeromycotina</taxon>
        <taxon>Glomeromycetes</taxon>
        <taxon>Diversisporales</taxon>
        <taxon>Gigasporaceae</taxon>
        <taxon>Gigaspora</taxon>
    </lineage>
</organism>
<dbReference type="SMART" id="SM00368">
    <property type="entry name" value="LRR_RI"/>
    <property type="match status" value="2"/>
</dbReference>
<gene>
    <name evidence="1" type="ORF">F8M41_016904</name>
</gene>
<accession>A0A8H4AP20</accession>
<dbReference type="InterPro" id="IPR032675">
    <property type="entry name" value="LRR_dom_sf"/>
</dbReference>
<evidence type="ECO:0000313" key="2">
    <source>
        <dbReference type="Proteomes" id="UP000439903"/>
    </source>
</evidence>
<name>A0A8H4AP20_GIGMA</name>
<dbReference type="PANTHER" id="PTHR13318">
    <property type="entry name" value="PARTNER OF PAIRED, ISOFORM B-RELATED"/>
    <property type="match status" value="1"/>
</dbReference>
<dbReference type="EMBL" id="WTPW01000377">
    <property type="protein sequence ID" value="KAF0517367.1"/>
    <property type="molecule type" value="Genomic_DNA"/>
</dbReference>
<protein>
    <submittedName>
        <fullName evidence="1">RNI-like protein</fullName>
    </submittedName>
</protein>
<dbReference type="InterPro" id="IPR001611">
    <property type="entry name" value="Leu-rich_rpt"/>
</dbReference>
<dbReference type="SUPFAM" id="SSF52047">
    <property type="entry name" value="RNI-like"/>
    <property type="match status" value="1"/>
</dbReference>
<dbReference type="AlphaFoldDB" id="A0A8H4AP20"/>
<dbReference type="PANTHER" id="PTHR13318:SF95">
    <property type="entry name" value="F-BOX PROTEIN YLR352W"/>
    <property type="match status" value="1"/>
</dbReference>
<sequence length="181" mass="20447">MIELILIETVGIGQFGLKWMAKEFKSLNLINFPNREEELDDILQDFSELPLIKMDLTGFINVTDSGIMHLAGAKSLTFLSLSGTKLTDVGISALKGLRDLTHLSLNKTRIKNASLSTIRKSTFSNRKLKYLDVRYTRVTDKGVKELRGLPHLSFLNLDFTQVSLSCRNILAEVCDDEYYDV</sequence>
<dbReference type="Proteomes" id="UP000439903">
    <property type="component" value="Unassembled WGS sequence"/>
</dbReference>
<dbReference type="GO" id="GO:0031146">
    <property type="term" value="P:SCF-dependent proteasomal ubiquitin-dependent protein catabolic process"/>
    <property type="evidence" value="ECO:0007669"/>
    <property type="project" value="TreeGrafter"/>
</dbReference>
<dbReference type="Gene3D" id="3.80.10.10">
    <property type="entry name" value="Ribonuclease Inhibitor"/>
    <property type="match status" value="1"/>
</dbReference>
<reference evidence="1 2" key="1">
    <citation type="journal article" date="2019" name="Environ. Microbiol.">
        <title>At the nexus of three kingdoms: the genome of the mycorrhizal fungus Gigaspora margarita provides insights into plant, endobacterial and fungal interactions.</title>
        <authorList>
            <person name="Venice F."/>
            <person name="Ghignone S."/>
            <person name="Salvioli di Fossalunga A."/>
            <person name="Amselem J."/>
            <person name="Novero M."/>
            <person name="Xianan X."/>
            <person name="Sedzielewska Toro K."/>
            <person name="Morin E."/>
            <person name="Lipzen A."/>
            <person name="Grigoriev I.V."/>
            <person name="Henrissat B."/>
            <person name="Martin F.M."/>
            <person name="Bonfante P."/>
        </authorList>
    </citation>
    <scope>NUCLEOTIDE SEQUENCE [LARGE SCALE GENOMIC DNA]</scope>
    <source>
        <strain evidence="1 2">BEG34</strain>
    </source>
</reference>
<comment type="caution">
    <text evidence="1">The sequence shown here is derived from an EMBL/GenBank/DDBJ whole genome shotgun (WGS) entry which is preliminary data.</text>
</comment>
<evidence type="ECO:0000313" key="1">
    <source>
        <dbReference type="EMBL" id="KAF0517367.1"/>
    </source>
</evidence>
<proteinExistence type="predicted"/>
<keyword evidence="2" id="KW-1185">Reference proteome</keyword>
<dbReference type="Pfam" id="PF13516">
    <property type="entry name" value="LRR_6"/>
    <property type="match status" value="2"/>
</dbReference>
<dbReference type="GO" id="GO:0019005">
    <property type="term" value="C:SCF ubiquitin ligase complex"/>
    <property type="evidence" value="ECO:0007669"/>
    <property type="project" value="TreeGrafter"/>
</dbReference>